<proteinExistence type="predicted"/>
<evidence type="ECO:0000313" key="1">
    <source>
        <dbReference type="EMBL" id="ALJ83289.1"/>
    </source>
</evidence>
<dbReference type="Proteomes" id="UP001257827">
    <property type="component" value="Genome"/>
</dbReference>
<reference evidence="1" key="1">
    <citation type="journal article" date="2016" name="Virus Genes">
        <title>Detection by next generation sequencing of a multi-segmented viral genome from sugarcane associated with Ramu stunt disease.</title>
        <authorList>
            <person name="Mollov D."/>
            <person name="Maroon-Lango C."/>
            <person name="Kuniata L."/>
        </authorList>
    </citation>
    <scope>NUCLEOTIDE SEQUENCE</scope>
    <source>
        <strain evidence="1">PNG</strain>
    </source>
</reference>
<protein>
    <submittedName>
        <fullName evidence="1">Uncharacterized protein</fullName>
    </submittedName>
</protein>
<dbReference type="EMBL" id="KR698381">
    <property type="protein sequence ID" value="ALJ83289.1"/>
    <property type="molecule type" value="Genomic_RNA"/>
</dbReference>
<sequence length="127" mass="14733">MSSLALSSVMPSYPQTLIHFMTAFNSVYIDEYIPLEIANVAIKLGYFDNELSNEVFDGYRDRRSRLALFKHILKSLKTRIANRPEVCAPLDCDVFYKFMDDQVKYLQGASYEEMIIEKTNTGRLEEE</sequence>
<keyword evidence="2" id="KW-1185">Reference proteome</keyword>
<evidence type="ECO:0000313" key="2">
    <source>
        <dbReference type="Proteomes" id="UP001257827"/>
    </source>
</evidence>
<accession>A0A0N7IMX3</accession>
<organism evidence="1 2">
    <name type="scientific">Ramu stunt virus</name>
    <dbReference type="NCBI Taxonomy" id="1738604"/>
    <lineage>
        <taxon>Viruses</taxon>
        <taxon>Riboviria</taxon>
        <taxon>Orthornavirae</taxon>
        <taxon>Negarnaviricota</taxon>
        <taxon>Polyploviricotina</taxon>
        <taxon>Bunyaviricetes</taxon>
        <taxon>Hareavirales</taxon>
        <taxon>Phenuiviridae</taxon>
        <taxon>Mechlorovirus</taxon>
        <taxon>Mechlorovirus ramuense</taxon>
    </lineage>
</organism>
<name>A0A0N7IMX3_9VIRU</name>